<accession>A0ABM7S5C8</accession>
<sequence>MQILEAIKLQSLLRIVIKFPIDLALLLFVCSKLYVMKTFILNLFFFFSITIYSQEFVGEYSYKSEPVNAGPIIYNLKLNEDFRYEINIHRRINRELGPDEYFKGVGTWKQVNNKIIFYPELCGEKNEIDMTSVTARFDIKKKDELLFYSKRKMSWGLNVGMKKG</sequence>
<proteinExistence type="predicted"/>
<gene>
    <name evidence="2" type="ORF">KK2020170_16190</name>
</gene>
<feature type="transmembrane region" description="Helical" evidence="1">
    <location>
        <begin position="35"/>
        <end position="53"/>
    </location>
</feature>
<keyword evidence="1" id="KW-1133">Transmembrane helix</keyword>
<dbReference type="Proteomes" id="UP000825258">
    <property type="component" value="Chromosome"/>
</dbReference>
<keyword evidence="1" id="KW-0812">Transmembrane</keyword>
<keyword evidence="3" id="KW-1185">Reference proteome</keyword>
<dbReference type="EMBL" id="AP024749">
    <property type="protein sequence ID" value="BCY28751.1"/>
    <property type="molecule type" value="Genomic_DNA"/>
</dbReference>
<keyword evidence="1" id="KW-0472">Membrane</keyword>
<name>A0ABM7S5C8_9FLAO</name>
<evidence type="ECO:0000256" key="1">
    <source>
        <dbReference type="SAM" id="Phobius"/>
    </source>
</evidence>
<reference evidence="2 3" key="1">
    <citation type="submission" date="2021-06" db="EMBL/GenBank/DDBJ databases">
        <title>Whole genome sequences of Flavobacterium sp. KK2020170 and assembly.</title>
        <authorList>
            <person name="Kitahara K."/>
            <person name="Miyoshi S."/>
            <person name="Uesaka K."/>
        </authorList>
    </citation>
    <scope>NUCLEOTIDE SEQUENCE [LARGE SCALE GENOMIC DNA]</scope>
    <source>
        <strain evidence="2 3">KK2020170</strain>
    </source>
</reference>
<evidence type="ECO:0000313" key="3">
    <source>
        <dbReference type="Proteomes" id="UP000825258"/>
    </source>
</evidence>
<evidence type="ECO:0000313" key="2">
    <source>
        <dbReference type="EMBL" id="BCY28751.1"/>
    </source>
</evidence>
<protein>
    <recommendedName>
        <fullName evidence="4">GLPGLI family protein</fullName>
    </recommendedName>
</protein>
<organism evidence="2 3">
    <name type="scientific">Flavobacterium okayamense</name>
    <dbReference type="NCBI Taxonomy" id="2830782"/>
    <lineage>
        <taxon>Bacteria</taxon>
        <taxon>Pseudomonadati</taxon>
        <taxon>Bacteroidota</taxon>
        <taxon>Flavobacteriia</taxon>
        <taxon>Flavobacteriales</taxon>
        <taxon>Flavobacteriaceae</taxon>
        <taxon>Flavobacterium</taxon>
    </lineage>
</organism>
<evidence type="ECO:0008006" key="4">
    <source>
        <dbReference type="Google" id="ProtNLM"/>
    </source>
</evidence>